<organism evidence="2 3">
    <name type="scientific">Vibrio gelatinilyticus</name>
    <dbReference type="NCBI Taxonomy" id="2893468"/>
    <lineage>
        <taxon>Bacteria</taxon>
        <taxon>Pseudomonadati</taxon>
        <taxon>Pseudomonadota</taxon>
        <taxon>Gammaproteobacteria</taxon>
        <taxon>Vibrionales</taxon>
        <taxon>Vibrionaceae</taxon>
        <taxon>Vibrio</taxon>
    </lineage>
</organism>
<keyword evidence="1" id="KW-0732">Signal</keyword>
<dbReference type="Pfam" id="PF10972">
    <property type="entry name" value="CsiV"/>
    <property type="match status" value="1"/>
</dbReference>
<feature type="chain" id="PRO_5040752609" description="Peptidoglycan-binding protein CsiV" evidence="1">
    <location>
        <begin position="19"/>
        <end position="284"/>
    </location>
</feature>
<proteinExistence type="predicted"/>
<sequence>MNKLIPLLLLCVSMPSLAQRQFDIEVIIFKRLANPELVSESWPDSVTDIEFSRSGSMNDASYLTSKEVTVLPQSEFQLTEQEQKLEKHAGYEVLMHKAWRQGDEGRAASPVFHVKAGKDYSETFNIDGSEKKAGSNTVTPLEGVQETTIAPPLRELEGTFQVYVQHYLYTEAKLDFKAPSTKEVTIESAAPSEPTVEQTEAPLESAAIEPTLEPVTDAASDDSAVIAGNMEAIATQTQVQSFLKSYRFDQKRRMRSSETHYLDHPLMGIIIQIRRVEETETVSE</sequence>
<accession>A0A9X1WCW0</accession>
<feature type="signal peptide" evidence="1">
    <location>
        <begin position="1"/>
        <end position="18"/>
    </location>
</feature>
<dbReference type="AlphaFoldDB" id="A0A9X1WCW0"/>
<evidence type="ECO:0000256" key="1">
    <source>
        <dbReference type="SAM" id="SignalP"/>
    </source>
</evidence>
<evidence type="ECO:0000313" key="3">
    <source>
        <dbReference type="Proteomes" id="UP001139488"/>
    </source>
</evidence>
<comment type="caution">
    <text evidence="2">The sequence shown here is derived from an EMBL/GenBank/DDBJ whole genome shotgun (WGS) entry which is preliminary data.</text>
</comment>
<dbReference type="RefSeq" id="WP_244358198.1">
    <property type="nucleotide sequence ID" value="NZ_JAJNNZ010000011.1"/>
</dbReference>
<dbReference type="Proteomes" id="UP001139488">
    <property type="component" value="Unassembled WGS sequence"/>
</dbReference>
<gene>
    <name evidence="2" type="ORF">LNL84_14050</name>
</gene>
<dbReference type="EMBL" id="JAJNNZ010000011">
    <property type="protein sequence ID" value="MCJ2377956.1"/>
    <property type="molecule type" value="Genomic_DNA"/>
</dbReference>
<evidence type="ECO:0000313" key="2">
    <source>
        <dbReference type="EMBL" id="MCJ2377956.1"/>
    </source>
</evidence>
<dbReference type="InterPro" id="IPR021241">
    <property type="entry name" value="CsiV"/>
</dbReference>
<reference evidence="2" key="1">
    <citation type="submission" date="2021-11" db="EMBL/GenBank/DDBJ databases">
        <title>Vibrio ZSDE26 sp. nov. and Vibrio ZSDZ34 sp. nov., isolated from coastal seawater in Qingdao.</title>
        <authorList>
            <person name="Zhang P."/>
        </authorList>
    </citation>
    <scope>NUCLEOTIDE SEQUENCE</scope>
    <source>
        <strain evidence="2">ZSDZ34</strain>
    </source>
</reference>
<protein>
    <recommendedName>
        <fullName evidence="4">Peptidoglycan-binding protein CsiV</fullName>
    </recommendedName>
</protein>
<evidence type="ECO:0008006" key="4">
    <source>
        <dbReference type="Google" id="ProtNLM"/>
    </source>
</evidence>
<name>A0A9X1WCW0_9VIBR</name>
<keyword evidence="3" id="KW-1185">Reference proteome</keyword>